<keyword evidence="5" id="KW-0046">Antibiotic resistance</keyword>
<proteinExistence type="inferred from homology"/>
<feature type="transmembrane region" description="Helical" evidence="6">
    <location>
        <begin position="154"/>
        <end position="177"/>
    </location>
</feature>
<dbReference type="Proteomes" id="UP001602013">
    <property type="component" value="Unassembled WGS sequence"/>
</dbReference>
<reference evidence="8 9" key="1">
    <citation type="submission" date="2024-10" db="EMBL/GenBank/DDBJ databases">
        <title>The Natural Products Discovery Center: Release of the First 8490 Sequenced Strains for Exploring Actinobacteria Biosynthetic Diversity.</title>
        <authorList>
            <person name="Kalkreuter E."/>
            <person name="Kautsar S.A."/>
            <person name="Yang D."/>
            <person name="Bader C.D."/>
            <person name="Teijaro C.N."/>
            <person name="Fluegel L."/>
            <person name="Davis C.M."/>
            <person name="Simpson J.R."/>
            <person name="Lauterbach L."/>
            <person name="Steele A.D."/>
            <person name="Gui C."/>
            <person name="Meng S."/>
            <person name="Li G."/>
            <person name="Viehrig K."/>
            <person name="Ye F."/>
            <person name="Su P."/>
            <person name="Kiefer A.F."/>
            <person name="Nichols A."/>
            <person name="Cepeda A.J."/>
            <person name="Yan W."/>
            <person name="Fan B."/>
            <person name="Jiang Y."/>
            <person name="Adhikari A."/>
            <person name="Zheng C.-J."/>
            <person name="Schuster L."/>
            <person name="Cowan T.M."/>
            <person name="Smanski M.J."/>
            <person name="Chevrette M.G."/>
            <person name="De Carvalho L.P.S."/>
            <person name="Shen B."/>
        </authorList>
    </citation>
    <scope>NUCLEOTIDE SEQUENCE [LARGE SCALE GENOMIC DNA]</scope>
    <source>
        <strain evidence="8 9">NPDC002173</strain>
    </source>
</reference>
<evidence type="ECO:0000256" key="3">
    <source>
        <dbReference type="ARBA" id="ARBA00022989"/>
    </source>
</evidence>
<evidence type="ECO:0000313" key="8">
    <source>
        <dbReference type="EMBL" id="MFF3668718.1"/>
    </source>
</evidence>
<keyword evidence="9" id="KW-1185">Reference proteome</keyword>
<dbReference type="InterPro" id="IPR047817">
    <property type="entry name" value="ABC2_TM_bact-type"/>
</dbReference>
<keyword evidence="3 6" id="KW-1133">Transmembrane helix</keyword>
<dbReference type="PROSITE" id="PS51012">
    <property type="entry name" value="ABC_TM2"/>
    <property type="match status" value="1"/>
</dbReference>
<feature type="transmembrane region" description="Helical" evidence="6">
    <location>
        <begin position="43"/>
        <end position="67"/>
    </location>
</feature>
<dbReference type="PANTHER" id="PTHR43229">
    <property type="entry name" value="NODULATION PROTEIN J"/>
    <property type="match status" value="1"/>
</dbReference>
<feature type="transmembrane region" description="Helical" evidence="6">
    <location>
        <begin position="184"/>
        <end position="203"/>
    </location>
</feature>
<dbReference type="Pfam" id="PF01061">
    <property type="entry name" value="ABC2_membrane"/>
    <property type="match status" value="1"/>
</dbReference>
<organism evidence="8 9">
    <name type="scientific">Microtetraspora malaysiensis</name>
    <dbReference type="NCBI Taxonomy" id="161358"/>
    <lineage>
        <taxon>Bacteria</taxon>
        <taxon>Bacillati</taxon>
        <taxon>Actinomycetota</taxon>
        <taxon>Actinomycetes</taxon>
        <taxon>Streptosporangiales</taxon>
        <taxon>Streptosporangiaceae</taxon>
        <taxon>Microtetraspora</taxon>
    </lineage>
</organism>
<sequence>MTVILPPVPRTPAARLRWAAADGWTIARRTLTHWGRRPGETAVALLFPVLMVLMFGYLLGGGILIPGGGDYREFLLPGMFAMTMLFGIETTFAAVATDAARGVTDRFRSMPMAPSAVVTGRATADMLHSALGLAVMIGCGLAVGWRWRGDAADAALALALLLLLRLAFLWIGIYLGLLARGPESLAAVQLLVWPVGFLSNAFVPTGTMPGWLGTLAEWNPISATATAARHLFGNPGTGDSWVAEHAVALAVAWPALLIAIFFPLSIRRYRRLSR</sequence>
<evidence type="ECO:0000256" key="6">
    <source>
        <dbReference type="RuleBase" id="RU361157"/>
    </source>
</evidence>
<dbReference type="RefSeq" id="WP_387414386.1">
    <property type="nucleotide sequence ID" value="NZ_JBIASD010000016.1"/>
</dbReference>
<gene>
    <name evidence="8" type="ORF">ACFYXI_24335</name>
</gene>
<feature type="transmembrane region" description="Helical" evidence="6">
    <location>
        <begin position="130"/>
        <end position="148"/>
    </location>
</feature>
<keyword evidence="6" id="KW-0813">Transport</keyword>
<feature type="transmembrane region" description="Helical" evidence="6">
    <location>
        <begin position="79"/>
        <end position="100"/>
    </location>
</feature>
<evidence type="ECO:0000256" key="4">
    <source>
        <dbReference type="ARBA" id="ARBA00023136"/>
    </source>
</evidence>
<evidence type="ECO:0000256" key="5">
    <source>
        <dbReference type="ARBA" id="ARBA00023251"/>
    </source>
</evidence>
<dbReference type="InterPro" id="IPR051784">
    <property type="entry name" value="Nod_factor_ABC_transporter"/>
</dbReference>
<evidence type="ECO:0000256" key="2">
    <source>
        <dbReference type="ARBA" id="ARBA00022692"/>
    </source>
</evidence>
<comment type="similarity">
    <text evidence="6">Belongs to the ABC-2 integral membrane protein family.</text>
</comment>
<protein>
    <recommendedName>
        <fullName evidence="6">Transport permease protein</fullName>
    </recommendedName>
</protein>
<evidence type="ECO:0000259" key="7">
    <source>
        <dbReference type="PROSITE" id="PS51012"/>
    </source>
</evidence>
<evidence type="ECO:0000313" key="9">
    <source>
        <dbReference type="Proteomes" id="UP001602013"/>
    </source>
</evidence>
<keyword evidence="4 6" id="KW-0472">Membrane</keyword>
<feature type="transmembrane region" description="Helical" evidence="6">
    <location>
        <begin position="246"/>
        <end position="266"/>
    </location>
</feature>
<dbReference type="InterPro" id="IPR000412">
    <property type="entry name" value="ABC_2_transport"/>
</dbReference>
<evidence type="ECO:0000256" key="1">
    <source>
        <dbReference type="ARBA" id="ARBA00004141"/>
    </source>
</evidence>
<dbReference type="PIRSF" id="PIRSF006648">
    <property type="entry name" value="DrrB"/>
    <property type="match status" value="1"/>
</dbReference>
<name>A0ABW6SV05_9ACTN</name>
<feature type="domain" description="ABC transmembrane type-2" evidence="7">
    <location>
        <begin position="39"/>
        <end position="272"/>
    </location>
</feature>
<comment type="caution">
    <text evidence="8">The sequence shown here is derived from an EMBL/GenBank/DDBJ whole genome shotgun (WGS) entry which is preliminary data.</text>
</comment>
<keyword evidence="2 6" id="KW-0812">Transmembrane</keyword>
<keyword evidence="6" id="KW-1003">Cell membrane</keyword>
<dbReference type="EMBL" id="JBIASD010000016">
    <property type="protein sequence ID" value="MFF3668718.1"/>
    <property type="molecule type" value="Genomic_DNA"/>
</dbReference>
<comment type="subcellular location">
    <subcellularLocation>
        <location evidence="6">Cell membrane</location>
        <topology evidence="6">Multi-pass membrane protein</topology>
    </subcellularLocation>
    <subcellularLocation>
        <location evidence="1">Membrane</location>
        <topology evidence="1">Multi-pass membrane protein</topology>
    </subcellularLocation>
</comment>
<accession>A0ABW6SV05</accession>
<dbReference type="PANTHER" id="PTHR43229:SF3">
    <property type="entry name" value="ABC-TYPE MULTIDRUG TRANSPORT SYSTEM, PERMEASE COMPONENT"/>
    <property type="match status" value="1"/>
</dbReference>
<dbReference type="InterPro" id="IPR013525">
    <property type="entry name" value="ABC2_TM"/>
</dbReference>